<sequence length="159" mass="17749">MDDVTVLHHFMLISCTFLSYQRYNGSTRHHTFLVVLTHADYDQRLSEIIDSIISSRRQKHGFLSSNSGKSDQESMFAIEVNANDIKLVTEIARAAGFRIERKITELKNIGILAVNNDITTSSIIVTTTTTTTTAVIVIVIVISPVIGLIMIMRSLHCLL</sequence>
<dbReference type="AlphaFoldDB" id="A0A1I7WEK9"/>
<organism evidence="2 4">
    <name type="scientific">Heterorhabditis bacteriophora</name>
    <name type="common">Entomopathogenic nematode worm</name>
    <dbReference type="NCBI Taxonomy" id="37862"/>
    <lineage>
        <taxon>Eukaryota</taxon>
        <taxon>Metazoa</taxon>
        <taxon>Ecdysozoa</taxon>
        <taxon>Nematoda</taxon>
        <taxon>Chromadorea</taxon>
        <taxon>Rhabditida</taxon>
        <taxon>Rhabditina</taxon>
        <taxon>Rhabditomorpha</taxon>
        <taxon>Strongyloidea</taxon>
        <taxon>Heterorhabditidae</taxon>
        <taxon>Heterorhabditis</taxon>
    </lineage>
</organism>
<protein>
    <submittedName>
        <fullName evidence="3 4">ACT domain-containing protein</fullName>
    </submittedName>
</protein>
<evidence type="ECO:0000313" key="3">
    <source>
        <dbReference type="WBParaSite" id="Hba_03376"/>
    </source>
</evidence>
<keyword evidence="1" id="KW-0812">Transmembrane</keyword>
<accession>A0A1I7WEK9</accession>
<evidence type="ECO:0000256" key="1">
    <source>
        <dbReference type="SAM" id="Phobius"/>
    </source>
</evidence>
<keyword evidence="1" id="KW-0472">Membrane</keyword>
<proteinExistence type="predicted"/>
<keyword evidence="2" id="KW-1185">Reference proteome</keyword>
<reference evidence="3 4" key="1">
    <citation type="submission" date="2016-11" db="UniProtKB">
        <authorList>
            <consortium name="WormBaseParasite"/>
        </authorList>
    </citation>
    <scope>IDENTIFICATION</scope>
</reference>
<dbReference type="Proteomes" id="UP000095283">
    <property type="component" value="Unplaced"/>
</dbReference>
<dbReference type="WBParaSite" id="Hba_03376">
    <property type="protein sequence ID" value="Hba_03376"/>
    <property type="gene ID" value="Hba_03376"/>
</dbReference>
<evidence type="ECO:0000313" key="4">
    <source>
        <dbReference type="WBParaSite" id="Hba_03384"/>
    </source>
</evidence>
<name>A0A1I7WEK9_HETBA</name>
<keyword evidence="1" id="KW-1133">Transmembrane helix</keyword>
<feature type="transmembrane region" description="Helical" evidence="1">
    <location>
        <begin position="134"/>
        <end position="152"/>
    </location>
</feature>
<evidence type="ECO:0000313" key="2">
    <source>
        <dbReference type="Proteomes" id="UP000095283"/>
    </source>
</evidence>
<dbReference type="WBParaSite" id="Hba_03384">
    <property type="protein sequence ID" value="Hba_03384"/>
    <property type="gene ID" value="Hba_03384"/>
</dbReference>